<accession>A0A2V2N0C8</accession>
<name>A0A2V2N0C8_9EURY</name>
<reference evidence="2 3" key="1">
    <citation type="submission" date="2018-05" db="EMBL/GenBank/DDBJ databases">
        <title>Draft genome of Methanospirillum lacunae Ki8-1.</title>
        <authorList>
            <person name="Dueholm M.S."/>
            <person name="Nielsen P.H."/>
            <person name="Bakmann L.F."/>
            <person name="Otzen D.E."/>
        </authorList>
    </citation>
    <scope>NUCLEOTIDE SEQUENCE [LARGE SCALE GENOMIC DNA]</scope>
    <source>
        <strain evidence="2 3">Ki8-1</strain>
    </source>
</reference>
<evidence type="ECO:0000313" key="2">
    <source>
        <dbReference type="EMBL" id="PWR72060.1"/>
    </source>
</evidence>
<dbReference type="SUPFAM" id="SSF81606">
    <property type="entry name" value="PP2C-like"/>
    <property type="match status" value="1"/>
</dbReference>
<dbReference type="AlphaFoldDB" id="A0A2V2N0C8"/>
<dbReference type="InterPro" id="IPR015655">
    <property type="entry name" value="PP2C"/>
</dbReference>
<dbReference type="SMART" id="SM00331">
    <property type="entry name" value="PP2C_SIG"/>
    <property type="match status" value="1"/>
</dbReference>
<dbReference type="InterPro" id="IPR036457">
    <property type="entry name" value="PPM-type-like_dom_sf"/>
</dbReference>
<dbReference type="GO" id="GO:0004722">
    <property type="term" value="F:protein serine/threonine phosphatase activity"/>
    <property type="evidence" value="ECO:0007669"/>
    <property type="project" value="InterPro"/>
</dbReference>
<dbReference type="CDD" id="cd00143">
    <property type="entry name" value="PP2Cc"/>
    <property type="match status" value="1"/>
</dbReference>
<dbReference type="Pfam" id="PF13672">
    <property type="entry name" value="PP2C_2"/>
    <property type="match status" value="1"/>
</dbReference>
<dbReference type="EMBL" id="QGMY01000007">
    <property type="protein sequence ID" value="PWR72060.1"/>
    <property type="molecule type" value="Genomic_DNA"/>
</dbReference>
<organism evidence="2 3">
    <name type="scientific">Methanospirillum lacunae</name>
    <dbReference type="NCBI Taxonomy" id="668570"/>
    <lineage>
        <taxon>Archaea</taxon>
        <taxon>Methanobacteriati</taxon>
        <taxon>Methanobacteriota</taxon>
        <taxon>Stenosarchaea group</taxon>
        <taxon>Methanomicrobia</taxon>
        <taxon>Methanomicrobiales</taxon>
        <taxon>Methanospirillaceae</taxon>
        <taxon>Methanospirillum</taxon>
    </lineage>
</organism>
<protein>
    <recommendedName>
        <fullName evidence="1">PPM-type phosphatase domain-containing protein</fullName>
    </recommendedName>
</protein>
<dbReference type="InterPro" id="IPR001932">
    <property type="entry name" value="PPM-type_phosphatase-like_dom"/>
</dbReference>
<keyword evidence="3" id="KW-1185">Reference proteome</keyword>
<dbReference type="Proteomes" id="UP000245657">
    <property type="component" value="Unassembled WGS sequence"/>
</dbReference>
<evidence type="ECO:0000313" key="3">
    <source>
        <dbReference type="Proteomes" id="UP000245657"/>
    </source>
</evidence>
<feature type="domain" description="PPM-type phosphatase" evidence="1">
    <location>
        <begin position="33"/>
        <end position="270"/>
    </location>
</feature>
<dbReference type="SMART" id="SM00332">
    <property type="entry name" value="PP2Cc"/>
    <property type="match status" value="1"/>
</dbReference>
<gene>
    <name evidence="2" type="ORF">DK846_08710</name>
</gene>
<sequence>MWIRILFWIRVLGTVDLMMSPRCSYLTHRGYLRSGNEDSILVPGKVINTASMDQAEIADIPDLPALFMVADGIGGAVHGEVASRTVLEYCSLVQVPKSPTAVMAMIQGAKETLDRIVRADPSYTGFGTTVAGLVLFSDHALIFNCGDSRVYLIDNGKAERLSHDHSLVQELCDSGAITSDQMYTHQYRNIITASISGDPSRAAPTVLVNLVPWSGTGRFLICTDGVWEVVRDDIIFTLGMGSDLQSATDALLKACLDGGGPDNISIVLVG</sequence>
<dbReference type="PANTHER" id="PTHR47992">
    <property type="entry name" value="PROTEIN PHOSPHATASE"/>
    <property type="match status" value="1"/>
</dbReference>
<proteinExistence type="predicted"/>
<dbReference type="PROSITE" id="PS51746">
    <property type="entry name" value="PPM_2"/>
    <property type="match status" value="1"/>
</dbReference>
<comment type="caution">
    <text evidence="2">The sequence shown here is derived from an EMBL/GenBank/DDBJ whole genome shotgun (WGS) entry which is preliminary data.</text>
</comment>
<dbReference type="Gene3D" id="3.60.40.10">
    <property type="entry name" value="PPM-type phosphatase domain"/>
    <property type="match status" value="1"/>
</dbReference>
<evidence type="ECO:0000259" key="1">
    <source>
        <dbReference type="PROSITE" id="PS51746"/>
    </source>
</evidence>